<evidence type="ECO:0000313" key="1">
    <source>
        <dbReference type="EMBL" id="CDI00839.1"/>
    </source>
</evidence>
<accession>W6M2X2</accession>
<proteinExistence type="predicted"/>
<name>W6M2X2_9GAMM</name>
<protein>
    <submittedName>
        <fullName evidence="1">Uncharacterized protein</fullName>
    </submittedName>
</protein>
<sequence>MSENLISIIDVAAQTGKRKATIFKILKRLNIEPIKRRSSANRGQVISYITNEELRQVLEQIKLKEDFDIDVVESNLGPEALLFEQGVFYLLILEPNHDPGRFKVGFAINLSERLRALRCSAPFAEVVNAWPCKRLWEKTAIECVTVGCDKLHTEVFRTQSMESVVEKCRKFFELMPILPYKI</sequence>
<gene>
    <name evidence="1" type="ORF">BN873_10095</name>
</gene>
<dbReference type="Proteomes" id="UP000035760">
    <property type="component" value="Unassembled WGS sequence"/>
</dbReference>
<evidence type="ECO:0000313" key="2">
    <source>
        <dbReference type="Proteomes" id="UP000035760"/>
    </source>
</evidence>
<dbReference type="STRING" id="1400863.BN873_10095"/>
<comment type="caution">
    <text evidence="1">The sequence shown here is derived from an EMBL/GenBank/DDBJ whole genome shotgun (WGS) entry which is preliminary data.</text>
</comment>
<keyword evidence="2" id="KW-1185">Reference proteome</keyword>
<reference evidence="1" key="1">
    <citation type="submission" date="2013-07" db="EMBL/GenBank/DDBJ databases">
        <authorList>
            <person name="McIlroy S."/>
        </authorList>
    </citation>
    <scope>NUCLEOTIDE SEQUENCE [LARGE SCALE GENOMIC DNA]</scope>
    <source>
        <strain evidence="1">Run_A_D11</strain>
    </source>
</reference>
<dbReference type="OrthoDB" id="7061640at2"/>
<organism evidence="1 2">
    <name type="scientific">Candidatus Competibacter denitrificans Run_A_D11</name>
    <dbReference type="NCBI Taxonomy" id="1400863"/>
    <lineage>
        <taxon>Bacteria</taxon>
        <taxon>Pseudomonadati</taxon>
        <taxon>Pseudomonadota</taxon>
        <taxon>Gammaproteobacteria</taxon>
        <taxon>Candidatus Competibacteraceae</taxon>
        <taxon>Candidatus Competibacter</taxon>
    </lineage>
</organism>
<reference evidence="1" key="2">
    <citation type="submission" date="2014-03" db="EMBL/GenBank/DDBJ databases">
        <title>Candidatus Competibacter-lineage genomes retrieved from metagenomes reveal functional metabolic diversity.</title>
        <authorList>
            <person name="McIlroy S.J."/>
            <person name="Albertsen M."/>
            <person name="Andresen E.K."/>
            <person name="Saunders A.M."/>
            <person name="Kristiansen R."/>
            <person name="Stokholm-Bjerregaard M."/>
            <person name="Nielsen K.L."/>
            <person name="Nielsen P.H."/>
        </authorList>
    </citation>
    <scope>NUCLEOTIDE SEQUENCE</scope>
    <source>
        <strain evidence="1">Run_A_D11</strain>
    </source>
</reference>
<dbReference type="EMBL" id="CBTJ020000001">
    <property type="protein sequence ID" value="CDI00839.1"/>
    <property type="molecule type" value="Genomic_DNA"/>
</dbReference>
<dbReference type="AlphaFoldDB" id="W6M2X2"/>